<dbReference type="AlphaFoldDB" id="A0A8S4RC41"/>
<proteinExistence type="predicted"/>
<evidence type="ECO:0000313" key="1">
    <source>
        <dbReference type="EMBL" id="CAH2233119.1"/>
    </source>
</evidence>
<comment type="caution">
    <text evidence="1">The sequence shown here is derived from an EMBL/GenBank/DDBJ whole genome shotgun (WGS) entry which is preliminary data.</text>
</comment>
<organism evidence="1 2">
    <name type="scientific">Pararge aegeria aegeria</name>
    <dbReference type="NCBI Taxonomy" id="348720"/>
    <lineage>
        <taxon>Eukaryota</taxon>
        <taxon>Metazoa</taxon>
        <taxon>Ecdysozoa</taxon>
        <taxon>Arthropoda</taxon>
        <taxon>Hexapoda</taxon>
        <taxon>Insecta</taxon>
        <taxon>Pterygota</taxon>
        <taxon>Neoptera</taxon>
        <taxon>Endopterygota</taxon>
        <taxon>Lepidoptera</taxon>
        <taxon>Glossata</taxon>
        <taxon>Ditrysia</taxon>
        <taxon>Papilionoidea</taxon>
        <taxon>Nymphalidae</taxon>
        <taxon>Satyrinae</taxon>
        <taxon>Satyrini</taxon>
        <taxon>Parargina</taxon>
        <taxon>Pararge</taxon>
    </lineage>
</organism>
<name>A0A8S4RC41_9NEOP</name>
<sequence length="68" mass="7395">MVVDAELLPALRHTPLVASYDTRGKRRGGDAERNRVAGLLASAVSPKGLVLRIKNYKADVHPDHSYDG</sequence>
<dbReference type="Proteomes" id="UP000838756">
    <property type="component" value="Unassembled WGS sequence"/>
</dbReference>
<accession>A0A8S4RC41</accession>
<keyword evidence="2" id="KW-1185">Reference proteome</keyword>
<protein>
    <submittedName>
        <fullName evidence="1">Jg13983 protein</fullName>
    </submittedName>
</protein>
<dbReference type="EMBL" id="CAKXAJ010024941">
    <property type="protein sequence ID" value="CAH2233119.1"/>
    <property type="molecule type" value="Genomic_DNA"/>
</dbReference>
<reference evidence="1" key="1">
    <citation type="submission" date="2022-03" db="EMBL/GenBank/DDBJ databases">
        <authorList>
            <person name="Lindestad O."/>
        </authorList>
    </citation>
    <scope>NUCLEOTIDE SEQUENCE</scope>
</reference>
<evidence type="ECO:0000313" key="2">
    <source>
        <dbReference type="Proteomes" id="UP000838756"/>
    </source>
</evidence>
<gene>
    <name evidence="1" type="primary">jg13983</name>
    <name evidence="1" type="ORF">PAEG_LOCUS11247</name>
</gene>